<proteinExistence type="predicted"/>
<dbReference type="AlphaFoldDB" id="A7E630"/>
<dbReference type="GeneID" id="5494301"/>
<dbReference type="HOGENOM" id="CLU_1856493_0_0_1"/>
<dbReference type="Proteomes" id="UP000001312">
    <property type="component" value="Unassembled WGS sequence"/>
</dbReference>
<reference evidence="2" key="1">
    <citation type="journal article" date="2011" name="PLoS Genet.">
        <title>Genomic analysis of the necrotrophic fungal pathogens Sclerotinia sclerotiorum and Botrytis cinerea.</title>
        <authorList>
            <person name="Amselem J."/>
            <person name="Cuomo C.A."/>
            <person name="van Kan J.A."/>
            <person name="Viaud M."/>
            <person name="Benito E.P."/>
            <person name="Couloux A."/>
            <person name="Coutinho P.M."/>
            <person name="de Vries R.P."/>
            <person name="Dyer P.S."/>
            <person name="Fillinger S."/>
            <person name="Fournier E."/>
            <person name="Gout L."/>
            <person name="Hahn M."/>
            <person name="Kohn L."/>
            <person name="Lapalu N."/>
            <person name="Plummer K.M."/>
            <person name="Pradier J.M."/>
            <person name="Quevillon E."/>
            <person name="Sharon A."/>
            <person name="Simon A."/>
            <person name="ten Have A."/>
            <person name="Tudzynski B."/>
            <person name="Tudzynski P."/>
            <person name="Wincker P."/>
            <person name="Andrew M."/>
            <person name="Anthouard V."/>
            <person name="Beever R.E."/>
            <person name="Beffa R."/>
            <person name="Benoit I."/>
            <person name="Bouzid O."/>
            <person name="Brault B."/>
            <person name="Chen Z."/>
            <person name="Choquer M."/>
            <person name="Collemare J."/>
            <person name="Cotton P."/>
            <person name="Danchin E.G."/>
            <person name="Da Silva C."/>
            <person name="Gautier A."/>
            <person name="Giraud C."/>
            <person name="Giraud T."/>
            <person name="Gonzalez C."/>
            <person name="Grossetete S."/>
            <person name="Guldener U."/>
            <person name="Henrissat B."/>
            <person name="Howlett B.J."/>
            <person name="Kodira C."/>
            <person name="Kretschmer M."/>
            <person name="Lappartient A."/>
            <person name="Leroch M."/>
            <person name="Levis C."/>
            <person name="Mauceli E."/>
            <person name="Neuveglise C."/>
            <person name="Oeser B."/>
            <person name="Pearson M."/>
            <person name="Poulain J."/>
            <person name="Poussereau N."/>
            <person name="Quesneville H."/>
            <person name="Rascle C."/>
            <person name="Schumacher J."/>
            <person name="Segurens B."/>
            <person name="Sexton A."/>
            <person name="Silva E."/>
            <person name="Sirven C."/>
            <person name="Soanes D.M."/>
            <person name="Talbot N.J."/>
            <person name="Templeton M."/>
            <person name="Yandava C."/>
            <person name="Yarden O."/>
            <person name="Zeng Q."/>
            <person name="Rollins J.A."/>
            <person name="Lebrun M.H."/>
            <person name="Dickman M."/>
        </authorList>
    </citation>
    <scope>NUCLEOTIDE SEQUENCE [LARGE SCALE GENOMIC DNA]</scope>
    <source>
        <strain evidence="2">ATCC 18683 / 1980 / Ss-1</strain>
    </source>
</reference>
<evidence type="ECO:0000313" key="2">
    <source>
        <dbReference type="Proteomes" id="UP000001312"/>
    </source>
</evidence>
<keyword evidence="2" id="KW-1185">Reference proteome</keyword>
<dbReference type="OMA" id="RVRWARI"/>
<organism evidence="1 2">
    <name type="scientific">Sclerotinia sclerotiorum (strain ATCC 18683 / 1980 / Ss-1)</name>
    <name type="common">White mold</name>
    <name type="synonym">Whetzelinia sclerotiorum</name>
    <dbReference type="NCBI Taxonomy" id="665079"/>
    <lineage>
        <taxon>Eukaryota</taxon>
        <taxon>Fungi</taxon>
        <taxon>Dikarya</taxon>
        <taxon>Ascomycota</taxon>
        <taxon>Pezizomycotina</taxon>
        <taxon>Leotiomycetes</taxon>
        <taxon>Helotiales</taxon>
        <taxon>Sclerotiniaceae</taxon>
        <taxon>Sclerotinia</taxon>
    </lineage>
</organism>
<gene>
    <name evidence="1" type="ORF">SS1G_00755</name>
</gene>
<dbReference type="EMBL" id="CH476621">
    <property type="protein sequence ID" value="EDN91352.1"/>
    <property type="molecule type" value="Genomic_DNA"/>
</dbReference>
<accession>A7E630</accession>
<dbReference type="KEGG" id="ssl:SS1G_00755"/>
<name>A7E630_SCLS1</name>
<protein>
    <submittedName>
        <fullName evidence="1">Uncharacterized protein</fullName>
    </submittedName>
</protein>
<evidence type="ECO:0000313" key="1">
    <source>
        <dbReference type="EMBL" id="EDN91352.1"/>
    </source>
</evidence>
<dbReference type="RefSeq" id="XP_001598666.1">
    <property type="nucleotide sequence ID" value="XM_001598616.1"/>
</dbReference>
<sequence length="138" mass="14649">MAPAPAILSDNEKCLIAALSQFVSEDNKFPALNNARLAGDLGLPTPNAARVGWARLTAKIKEGKFGDLKIIADATRKKAGGAYGKVKKDVSDESGQEEKFMEGEAVSSFNVFEDSDVAKEQCMISKNGVTGILRTSLG</sequence>
<dbReference type="InParanoid" id="A7E630"/>